<feature type="binding site" evidence="2">
    <location>
        <position position="82"/>
    </location>
    <ligand>
        <name>7-chloro-L-tryptophan</name>
        <dbReference type="ChEBI" id="CHEBI:58713"/>
    </ligand>
</feature>
<dbReference type="AlphaFoldDB" id="A0A9X2I480"/>
<dbReference type="InterPro" id="IPR033856">
    <property type="entry name" value="Trp_halogen"/>
</dbReference>
<dbReference type="InterPro" id="IPR036188">
    <property type="entry name" value="FAD/NAD-bd_sf"/>
</dbReference>
<keyword evidence="2" id="KW-0274">FAD</keyword>
<dbReference type="EMBL" id="JAMFTH010000004">
    <property type="protein sequence ID" value="MCP8900065.1"/>
    <property type="molecule type" value="Genomic_DNA"/>
</dbReference>
<evidence type="ECO:0000256" key="1">
    <source>
        <dbReference type="PIRSR" id="PIRSR011396-1"/>
    </source>
</evidence>
<reference evidence="3" key="2">
    <citation type="submission" date="2023-01" db="EMBL/GenBank/DDBJ databases">
        <title>Gilvimarinus xylanilyticus HB14 isolated from Caulerpa lentillifera aquaculture base in Hainan, China.</title>
        <authorList>
            <person name="Zhang Y.-J."/>
        </authorList>
    </citation>
    <scope>NUCLEOTIDE SEQUENCE</scope>
    <source>
        <strain evidence="3">HB14</strain>
    </source>
</reference>
<feature type="binding site" evidence="2">
    <location>
        <position position="188"/>
    </location>
    <ligand>
        <name>FAD</name>
        <dbReference type="ChEBI" id="CHEBI:57692"/>
    </ligand>
</feature>
<dbReference type="Pfam" id="PF04820">
    <property type="entry name" value="Trp_halogenase"/>
    <property type="match status" value="1"/>
</dbReference>
<comment type="caution">
    <text evidence="3">The sequence shown here is derived from an EMBL/GenBank/DDBJ whole genome shotgun (WGS) entry which is preliminary data.</text>
</comment>
<dbReference type="Gene3D" id="3.50.50.60">
    <property type="entry name" value="FAD/NAD(P)-binding domain"/>
    <property type="match status" value="1"/>
</dbReference>
<dbReference type="InterPro" id="IPR006905">
    <property type="entry name" value="Flavin_halogenase"/>
</dbReference>
<name>A0A9X2I480_9GAMM</name>
<dbReference type="PIRSF" id="PIRSF011396">
    <property type="entry name" value="Trp_halogenase"/>
    <property type="match status" value="1"/>
</dbReference>
<sequence length="512" mass="58215">MPQNIKRVIILGGGSAGWLTASIIAAEHGGRNSANIQLTLIESPDVATVGVGEGTWPTMRQTLRKIGISETTFFRECDASFKQGSQFRGWADGTDNDTYYHPFVLPEGYLDTDLHRYWQQNCQDTSFADAFTVQTHLCKLELAPKQFATPDYAAVVNYGYHLNVGKFGQLLQRHATQNLGVAHILDHVTGINSLSNGDIASLRTRDNGELNADLFIDCSGSASLLLGKHFSVAWNDCRPFLFNDRAITTQIPYNNPQAPVASTTISTAQPEGWIWDIALPTRRGVGHVYASDFTSDEHAEHHLRKYAARDIGEKSAEQLDVKTIKFEPGHRKQFWHRNCVAVGMSAGFIEPLEASALVLVELAAQMIRDELPKNREMMDLVARNFNSKFLYRWERIIEFLKLHYLLSQREEGYWKTHRQPATIPSHLEEKLQLWRYRPPSEYDFDRKDEIFSSASYQYVLYGMGFHTEMRASNKAADYDKIIERHLNQNREKLGKYTRGLPSNRALISHLCR</sequence>
<reference evidence="3" key="1">
    <citation type="submission" date="2022-05" db="EMBL/GenBank/DDBJ databases">
        <authorList>
            <person name="Sun H.-N."/>
        </authorList>
    </citation>
    <scope>NUCLEOTIDE SEQUENCE</scope>
    <source>
        <strain evidence="3">HB14</strain>
    </source>
</reference>
<dbReference type="InterPro" id="IPR050816">
    <property type="entry name" value="Flavin-dep_Halogenase_NPB"/>
</dbReference>
<protein>
    <submittedName>
        <fullName evidence="3">Tryptophan 7-halogenase</fullName>
    </submittedName>
</protein>
<dbReference type="SUPFAM" id="SSF51905">
    <property type="entry name" value="FAD/NAD(P)-binding domain"/>
    <property type="match status" value="1"/>
</dbReference>
<dbReference type="RefSeq" id="WP_253968362.1">
    <property type="nucleotide sequence ID" value="NZ_JAMFTH010000004.1"/>
</dbReference>
<dbReference type="Proteomes" id="UP001139319">
    <property type="component" value="Unassembled WGS sequence"/>
</dbReference>
<dbReference type="PANTHER" id="PTHR43747">
    <property type="entry name" value="FAD-BINDING PROTEIN"/>
    <property type="match status" value="1"/>
</dbReference>
<dbReference type="PANTHER" id="PTHR43747:SF4">
    <property type="entry name" value="FLAVIN-DEPENDENT TRYPTOPHAN HALOGENASE"/>
    <property type="match status" value="1"/>
</dbReference>
<gene>
    <name evidence="3" type="ORF">M6D89_12220</name>
</gene>
<keyword evidence="4" id="KW-1185">Reference proteome</keyword>
<feature type="binding site" evidence="2">
    <location>
        <begin position="13"/>
        <end position="16"/>
    </location>
    <ligand>
        <name>FAD</name>
        <dbReference type="ChEBI" id="CHEBI:57692"/>
    </ligand>
</feature>
<evidence type="ECO:0000313" key="3">
    <source>
        <dbReference type="EMBL" id="MCP8900065.1"/>
    </source>
</evidence>
<feature type="active site" evidence="1">
    <location>
        <position position="82"/>
    </location>
</feature>
<accession>A0A9X2I480</accession>
<proteinExistence type="predicted"/>
<evidence type="ECO:0000313" key="4">
    <source>
        <dbReference type="Proteomes" id="UP001139319"/>
    </source>
</evidence>
<keyword evidence="2" id="KW-0547">Nucleotide-binding</keyword>
<feature type="binding site" evidence="2">
    <location>
        <position position="353"/>
    </location>
    <ligand>
        <name>L-tryptophan</name>
        <dbReference type="ChEBI" id="CHEBI:57912"/>
    </ligand>
</feature>
<evidence type="ECO:0000256" key="2">
    <source>
        <dbReference type="PIRSR" id="PIRSR011396-2"/>
    </source>
</evidence>
<organism evidence="3 4">
    <name type="scientific">Gilvimarinus xylanilyticus</name>
    <dbReference type="NCBI Taxonomy" id="2944139"/>
    <lineage>
        <taxon>Bacteria</taxon>
        <taxon>Pseudomonadati</taxon>
        <taxon>Pseudomonadota</taxon>
        <taxon>Gammaproteobacteria</taxon>
        <taxon>Cellvibrionales</taxon>
        <taxon>Cellvibrionaceae</taxon>
        <taxon>Gilvimarinus</taxon>
    </lineage>
</organism>
<dbReference type="GO" id="GO:0004497">
    <property type="term" value="F:monooxygenase activity"/>
    <property type="evidence" value="ECO:0007669"/>
    <property type="project" value="InterPro"/>
</dbReference>
<keyword evidence="2" id="KW-0285">Flavoprotein</keyword>
<dbReference type="GO" id="GO:0000166">
    <property type="term" value="F:nucleotide binding"/>
    <property type="evidence" value="ECO:0007669"/>
    <property type="project" value="UniProtKB-KW"/>
</dbReference>